<evidence type="ECO:0000256" key="1">
    <source>
        <dbReference type="SAM" id="MobiDB-lite"/>
    </source>
</evidence>
<evidence type="ECO:0000313" key="3">
    <source>
        <dbReference type="Proteomes" id="UP000693946"/>
    </source>
</evidence>
<accession>A0AAV6QWX0</accession>
<evidence type="ECO:0000313" key="2">
    <source>
        <dbReference type="EMBL" id="KAG7497816.1"/>
    </source>
</evidence>
<feature type="compositionally biased region" description="Basic and acidic residues" evidence="1">
    <location>
        <begin position="1"/>
        <end position="14"/>
    </location>
</feature>
<dbReference type="AlphaFoldDB" id="A0AAV6QWX0"/>
<dbReference type="Proteomes" id="UP000693946">
    <property type="component" value="Linkage Group LG3"/>
</dbReference>
<proteinExistence type="predicted"/>
<keyword evidence="3" id="KW-1185">Reference proteome</keyword>
<reference evidence="2 3" key="1">
    <citation type="journal article" date="2021" name="Sci. Rep.">
        <title>Chromosome anchoring in Senegalese sole (Solea senegalensis) reveals sex-associated markers and genome rearrangements in flatfish.</title>
        <authorList>
            <person name="Guerrero-Cozar I."/>
            <person name="Gomez-Garrido J."/>
            <person name="Berbel C."/>
            <person name="Martinez-Blanch J.F."/>
            <person name="Alioto T."/>
            <person name="Claros M.G."/>
            <person name="Gagnaire P.A."/>
            <person name="Manchado M."/>
        </authorList>
    </citation>
    <scope>NUCLEOTIDE SEQUENCE [LARGE SCALE GENOMIC DNA]</scope>
    <source>
        <strain evidence="2">Sse05_10M</strain>
    </source>
</reference>
<organism evidence="2 3">
    <name type="scientific">Solea senegalensis</name>
    <name type="common">Senegalese sole</name>
    <dbReference type="NCBI Taxonomy" id="28829"/>
    <lineage>
        <taxon>Eukaryota</taxon>
        <taxon>Metazoa</taxon>
        <taxon>Chordata</taxon>
        <taxon>Craniata</taxon>
        <taxon>Vertebrata</taxon>
        <taxon>Euteleostomi</taxon>
        <taxon>Actinopterygii</taxon>
        <taxon>Neopterygii</taxon>
        <taxon>Teleostei</taxon>
        <taxon>Neoteleostei</taxon>
        <taxon>Acanthomorphata</taxon>
        <taxon>Carangaria</taxon>
        <taxon>Pleuronectiformes</taxon>
        <taxon>Pleuronectoidei</taxon>
        <taxon>Soleidae</taxon>
        <taxon>Solea</taxon>
    </lineage>
</organism>
<comment type="caution">
    <text evidence="2">The sequence shown here is derived from an EMBL/GenBank/DDBJ whole genome shotgun (WGS) entry which is preliminary data.</text>
</comment>
<name>A0AAV6QWX0_SOLSE</name>
<dbReference type="EMBL" id="JAGKHQ010000015">
    <property type="protein sequence ID" value="KAG7497816.1"/>
    <property type="molecule type" value="Genomic_DNA"/>
</dbReference>
<feature type="region of interest" description="Disordered" evidence="1">
    <location>
        <begin position="1"/>
        <end position="22"/>
    </location>
</feature>
<sequence length="51" mass="5622">MVKDGGNEEHRPETGNKVPRRGRINTIQVWGFGTWLLQNTGPSSLRAGSCL</sequence>
<gene>
    <name evidence="2" type="ORF">JOB18_044221</name>
</gene>
<protein>
    <submittedName>
        <fullName evidence="2">Uncharacterized protein</fullName>
    </submittedName>
</protein>